<evidence type="ECO:0008006" key="4">
    <source>
        <dbReference type="Google" id="ProtNLM"/>
    </source>
</evidence>
<keyword evidence="1" id="KW-0812">Transmembrane</keyword>
<sequence>MKNYKGSVLLDALFSFLMLSIICISILPLLNISTNKLNDQHSDLELKRVLFNQLIKTTKLPDNTNYGQYVITKRDKIICVQKETTNKKICYQQQSKSIYND</sequence>
<keyword evidence="1" id="KW-0472">Membrane</keyword>
<organism evidence="2 3">
    <name type="scientific">Staphylococcus lloydii</name>
    <dbReference type="NCBI Taxonomy" id="2781774"/>
    <lineage>
        <taxon>Bacteria</taxon>
        <taxon>Bacillati</taxon>
        <taxon>Bacillota</taxon>
        <taxon>Bacilli</taxon>
        <taxon>Bacillales</taxon>
        <taxon>Staphylococcaceae</taxon>
        <taxon>Staphylococcus</taxon>
    </lineage>
</organism>
<dbReference type="RefSeq" id="WP_195718093.1">
    <property type="nucleotide sequence ID" value="NZ_CP064056.1"/>
</dbReference>
<protein>
    <recommendedName>
        <fullName evidence="4">Late competence protein ComGE</fullName>
    </recommendedName>
</protein>
<dbReference type="Proteomes" id="UP000594455">
    <property type="component" value="Chromosome"/>
</dbReference>
<keyword evidence="3" id="KW-1185">Reference proteome</keyword>
<dbReference type="KEGG" id="sllo:ISP08_06530"/>
<proteinExistence type="predicted"/>
<evidence type="ECO:0000313" key="2">
    <source>
        <dbReference type="EMBL" id="QPM74007.1"/>
    </source>
</evidence>
<evidence type="ECO:0000256" key="1">
    <source>
        <dbReference type="SAM" id="Phobius"/>
    </source>
</evidence>
<gene>
    <name evidence="2" type="ORF">ISP08_06530</name>
</gene>
<feature type="transmembrane region" description="Helical" evidence="1">
    <location>
        <begin position="12"/>
        <end position="32"/>
    </location>
</feature>
<name>A0A7T1AXQ5_9STAP</name>
<reference evidence="2 3" key="1">
    <citation type="submission" date="2020-10" db="EMBL/GenBank/DDBJ databases">
        <title>Closed genome sequences of Staphylococcus lloydii sp. nov. and Staphylococcus durrellii sp. nov. Isolated from Captive Fruit Bats (Pteropus livingstonii).</title>
        <authorList>
            <person name="Fountain K."/>
        </authorList>
    </citation>
    <scope>NUCLEOTIDE SEQUENCE [LARGE SCALE GENOMIC DNA]</scope>
    <source>
        <strain evidence="2 3">23_2_7_LY</strain>
    </source>
</reference>
<keyword evidence="1" id="KW-1133">Transmembrane helix</keyword>
<dbReference type="EMBL" id="CP064056">
    <property type="protein sequence ID" value="QPM74007.1"/>
    <property type="molecule type" value="Genomic_DNA"/>
</dbReference>
<dbReference type="AlphaFoldDB" id="A0A7T1AXQ5"/>
<accession>A0A7T1AXQ5</accession>
<evidence type="ECO:0000313" key="3">
    <source>
        <dbReference type="Proteomes" id="UP000594455"/>
    </source>
</evidence>